<dbReference type="EMBL" id="CP045798">
    <property type="protein sequence ID" value="QNB45829.1"/>
    <property type="molecule type" value="Genomic_DNA"/>
</dbReference>
<dbReference type="PROSITE" id="PS50943">
    <property type="entry name" value="HTH_CROC1"/>
    <property type="match status" value="1"/>
</dbReference>
<dbReference type="OrthoDB" id="9816277at2"/>
<dbReference type="PANTHER" id="PTHR43236">
    <property type="entry name" value="ANTITOXIN HIGA1"/>
    <property type="match status" value="1"/>
</dbReference>
<evidence type="ECO:0000259" key="2">
    <source>
        <dbReference type="PROSITE" id="PS50943"/>
    </source>
</evidence>
<dbReference type="Gene3D" id="1.10.260.40">
    <property type="entry name" value="lambda repressor-like DNA-binding domains"/>
    <property type="match status" value="1"/>
</dbReference>
<dbReference type="InterPro" id="IPR010982">
    <property type="entry name" value="Lambda_DNA-bd_dom_sf"/>
</dbReference>
<dbReference type="SUPFAM" id="SSF47413">
    <property type="entry name" value="lambda repressor-like DNA-binding domains"/>
    <property type="match status" value="1"/>
</dbReference>
<dbReference type="SMART" id="SM00530">
    <property type="entry name" value="HTH_XRE"/>
    <property type="match status" value="1"/>
</dbReference>
<dbReference type="Gene3D" id="1.10.10.2910">
    <property type="match status" value="1"/>
</dbReference>
<dbReference type="InterPro" id="IPR010359">
    <property type="entry name" value="IrrE_HExxH"/>
</dbReference>
<dbReference type="Pfam" id="PF06114">
    <property type="entry name" value="Peptidase_M78"/>
    <property type="match status" value="1"/>
</dbReference>
<evidence type="ECO:0000256" key="1">
    <source>
        <dbReference type="ARBA" id="ARBA00007227"/>
    </source>
</evidence>
<accession>A0A7G6E175</accession>
<dbReference type="InterPro" id="IPR001387">
    <property type="entry name" value="Cro/C1-type_HTH"/>
</dbReference>
<name>A0A7G6E175_THEFR</name>
<dbReference type="GO" id="GO:0003677">
    <property type="term" value="F:DNA binding"/>
    <property type="evidence" value="ECO:0007669"/>
    <property type="project" value="InterPro"/>
</dbReference>
<dbReference type="Proteomes" id="UP000515847">
    <property type="component" value="Chromosome"/>
</dbReference>
<evidence type="ECO:0000313" key="4">
    <source>
        <dbReference type="Proteomes" id="UP000515847"/>
    </source>
</evidence>
<evidence type="ECO:0000313" key="3">
    <source>
        <dbReference type="EMBL" id="QNB45829.1"/>
    </source>
</evidence>
<proteinExistence type="inferred from homology"/>
<gene>
    <name evidence="3" type="ORF">BR63_05580</name>
</gene>
<dbReference type="AlphaFoldDB" id="A0A7G6E175"/>
<keyword evidence="4" id="KW-1185">Reference proteome</keyword>
<dbReference type="CDD" id="cd00093">
    <property type="entry name" value="HTH_XRE"/>
    <property type="match status" value="1"/>
</dbReference>
<comment type="similarity">
    <text evidence="1">Belongs to the short-chain fatty acyl-CoA assimilation regulator (ScfR) family.</text>
</comment>
<dbReference type="PANTHER" id="PTHR43236:SF1">
    <property type="entry name" value="BLL7220 PROTEIN"/>
    <property type="match status" value="1"/>
</dbReference>
<sequence length="393" mass="45288">MNHKKFINNEIVPARIREARISRGYSLTELADLIGVSSQAISQYELGTSKPGTHVLVKMMGVLNFPLNFFTKPKININNSFCNSAVNFRSMKSASKKLKDAFSCRIQWADEIYQYLRKFVNFPDVDIPNIDHLVKNYEYDADTIERIALYLRKYWKIDRGPIKNLIEILQEKGFVICNIEFGDKKIDAFSQWYNGIPYIIMGTDKASAARARFDIAHELGHLILHPHIDQESLKNKELFDQIENEANYFAGAFLLPVDSFPTEVVSNSLEHFVVLKKRWKVSIQAMIIRCDNLGLLKEHQVRYLFAIINKRGLKTNEPLDDVIPMENPYLFKQAIELLLENNIVSPQEIIDKIALNKEEIDSLCFLPKELLITNSRKPKLTLIKSSCTPSFLK</sequence>
<dbReference type="Pfam" id="PF01381">
    <property type="entry name" value="HTH_3"/>
    <property type="match status" value="1"/>
</dbReference>
<reference evidence="3 4" key="1">
    <citation type="journal article" date="2019" name="Front. Microbiol.">
        <title>Thermoanaerosceptrum fracticalcis gen. nov. sp. nov., a Novel Fumarate-Fermenting Microorganism From a Deep Fractured Carbonate Aquifer of the US Great Basin.</title>
        <authorList>
            <person name="Hamilton-Brehm S.D."/>
            <person name="Stewart L.E."/>
            <person name="Zavarin M."/>
            <person name="Caldwell M."/>
            <person name="Lawson P.A."/>
            <person name="Onstott T.C."/>
            <person name="Grzymski J."/>
            <person name="Neveux I."/>
            <person name="Lollar B.S."/>
            <person name="Russell C.E."/>
            <person name="Moser D.P."/>
        </authorList>
    </citation>
    <scope>NUCLEOTIDE SEQUENCE [LARGE SCALE GENOMIC DNA]</scope>
    <source>
        <strain evidence="3 4">DRI-13</strain>
    </source>
</reference>
<organism evidence="3 4">
    <name type="scientific">Thermanaerosceptrum fracticalcis</name>
    <dbReference type="NCBI Taxonomy" id="1712410"/>
    <lineage>
        <taxon>Bacteria</taxon>
        <taxon>Bacillati</taxon>
        <taxon>Bacillota</taxon>
        <taxon>Clostridia</taxon>
        <taxon>Eubacteriales</taxon>
        <taxon>Peptococcaceae</taxon>
        <taxon>Thermanaerosceptrum</taxon>
    </lineage>
</organism>
<protein>
    <submittedName>
        <fullName evidence="3">ImmA/IrrE family metallo-endopeptidase</fullName>
    </submittedName>
</protein>
<dbReference type="InterPro" id="IPR052345">
    <property type="entry name" value="Rad_response_metalloprotease"/>
</dbReference>
<dbReference type="KEGG" id="tfr:BR63_05580"/>
<feature type="domain" description="HTH cro/C1-type" evidence="2">
    <location>
        <begin position="16"/>
        <end position="70"/>
    </location>
</feature>
<dbReference type="RefSeq" id="WP_034424706.1">
    <property type="nucleotide sequence ID" value="NZ_CP045798.1"/>
</dbReference>